<dbReference type="EMBL" id="JACAZF010000019">
    <property type="protein sequence ID" value="KAF7288787.1"/>
    <property type="molecule type" value="Genomic_DNA"/>
</dbReference>
<dbReference type="PANTHER" id="PTHR33096:SF1">
    <property type="entry name" value="CXC1-LIKE CYSTEINE CLUSTER ASSOCIATED WITH KDZ TRANSPOSASES DOMAIN-CONTAINING PROTEIN"/>
    <property type="match status" value="1"/>
</dbReference>
<feature type="compositionally biased region" description="Basic and acidic residues" evidence="1">
    <location>
        <begin position="411"/>
        <end position="430"/>
    </location>
</feature>
<dbReference type="Proteomes" id="UP000636479">
    <property type="component" value="Unassembled WGS sequence"/>
</dbReference>
<name>A0A8H6RXN4_9AGAR</name>
<feature type="region of interest" description="Disordered" evidence="1">
    <location>
        <begin position="400"/>
        <end position="433"/>
    </location>
</feature>
<comment type="caution">
    <text evidence="2">The sequence shown here is derived from an EMBL/GenBank/DDBJ whole genome shotgun (WGS) entry which is preliminary data.</text>
</comment>
<sequence>MIHFLQRAHAVIEGKADVSNLMTDLDGLELKFGLPVWHAEAHDAICRAKLALSYVRGMGKVDGEASERFWSALNPASWATKEMGQGARQDTLEDKIDHLNFEKNVHLGRTLARKLIVAVSERRRQGGEFAKLDGSVAKKRREQWAAMMDAWYEDDSKPNPFIVVGGKEAGPSERQITEELNKEELEEARQGRHAFLDGKKTVTAFVKAGLRLEAMQAKIITALGNTALATADRTSKIQERCLTLLKEIKAFETLQLTYMPGVADLRERDEEGRDADSPPPQPERLRLYLPSELSEEDRRVVANGRVVETEARLRKGQCGDALTDLRKKLHAQQHLYWYRDSNMVGQRQRTRSVTLTARMDEGRSVIVAKYRRAQAAMIALKGSAYAPQYRQLLDEDVNSHWNPDDAEEEEASRRLRNADGSRAARTEPNTRRGPKKISWIWNVGQGVDQAELHDSFRVEWCKARARKERWDEEVELLREEMKRVLRYLRWEQQEWQRRAERE</sequence>
<protein>
    <submittedName>
        <fullName evidence="2">CxC2 domain-containing protein</fullName>
    </submittedName>
</protein>
<organism evidence="2 3">
    <name type="scientific">Mycena indigotica</name>
    <dbReference type="NCBI Taxonomy" id="2126181"/>
    <lineage>
        <taxon>Eukaryota</taxon>
        <taxon>Fungi</taxon>
        <taxon>Dikarya</taxon>
        <taxon>Basidiomycota</taxon>
        <taxon>Agaricomycotina</taxon>
        <taxon>Agaricomycetes</taxon>
        <taxon>Agaricomycetidae</taxon>
        <taxon>Agaricales</taxon>
        <taxon>Marasmiineae</taxon>
        <taxon>Mycenaceae</taxon>
        <taxon>Mycena</taxon>
    </lineage>
</organism>
<evidence type="ECO:0000313" key="3">
    <source>
        <dbReference type="Proteomes" id="UP000636479"/>
    </source>
</evidence>
<gene>
    <name evidence="2" type="ORF">MIND_01424600</name>
</gene>
<dbReference type="RefSeq" id="XP_037213009.1">
    <property type="nucleotide sequence ID" value="XM_037370628.1"/>
</dbReference>
<dbReference type="PANTHER" id="PTHR33096">
    <property type="entry name" value="CXC2 DOMAIN-CONTAINING PROTEIN"/>
    <property type="match status" value="1"/>
</dbReference>
<evidence type="ECO:0000313" key="2">
    <source>
        <dbReference type="EMBL" id="KAF7288787.1"/>
    </source>
</evidence>
<dbReference type="OrthoDB" id="2804062at2759"/>
<accession>A0A8H6RXN4</accession>
<dbReference type="GeneID" id="59353144"/>
<reference evidence="2" key="1">
    <citation type="submission" date="2020-05" db="EMBL/GenBank/DDBJ databases">
        <title>Mycena genomes resolve the evolution of fungal bioluminescence.</title>
        <authorList>
            <person name="Tsai I.J."/>
        </authorList>
    </citation>
    <scope>NUCLEOTIDE SEQUENCE</scope>
    <source>
        <strain evidence="2">171206Taipei</strain>
    </source>
</reference>
<dbReference type="Pfam" id="PF18758">
    <property type="entry name" value="KDZ"/>
    <property type="match status" value="1"/>
</dbReference>
<dbReference type="InterPro" id="IPR040521">
    <property type="entry name" value="KDZ"/>
</dbReference>
<keyword evidence="3" id="KW-1185">Reference proteome</keyword>
<dbReference type="AlphaFoldDB" id="A0A8H6RXN4"/>
<proteinExistence type="predicted"/>
<evidence type="ECO:0000256" key="1">
    <source>
        <dbReference type="SAM" id="MobiDB-lite"/>
    </source>
</evidence>